<dbReference type="Pfam" id="PF00907">
    <property type="entry name" value="T-box"/>
    <property type="match status" value="1"/>
</dbReference>
<keyword evidence="7" id="KW-1185">Reference proteome</keyword>
<keyword evidence="3" id="KW-0804">Transcription</keyword>
<dbReference type="AlphaFoldDB" id="A0A1I8HR91"/>
<dbReference type="GO" id="GO:0001708">
    <property type="term" value="P:cell fate specification"/>
    <property type="evidence" value="ECO:0007669"/>
    <property type="project" value="TreeGrafter"/>
</dbReference>
<comment type="caution">
    <text evidence="5">Lacks conserved residue(s) required for the propagation of feature annotation.</text>
</comment>
<protein>
    <submittedName>
        <fullName evidence="8">T-box domain-containing protein</fullName>
    </submittedName>
</protein>
<dbReference type="GO" id="GO:0000978">
    <property type="term" value="F:RNA polymerase II cis-regulatory region sequence-specific DNA binding"/>
    <property type="evidence" value="ECO:0007669"/>
    <property type="project" value="InterPro"/>
</dbReference>
<evidence type="ECO:0000256" key="1">
    <source>
        <dbReference type="ARBA" id="ARBA00023015"/>
    </source>
</evidence>
<sequence>MFPTYQVRLTGLDPGASFALMLDFAPCDDKRYRYSFHSSSWIVAGGRQGACAPGQSARGAHWMKQAVTFDKLKLTNNPTDGGG</sequence>
<keyword evidence="2 5" id="KW-0238">DNA-binding</keyword>
<dbReference type="GO" id="GO:0045893">
    <property type="term" value="P:positive regulation of DNA-templated transcription"/>
    <property type="evidence" value="ECO:0007669"/>
    <property type="project" value="InterPro"/>
</dbReference>
<dbReference type="GO" id="GO:0000981">
    <property type="term" value="F:DNA-binding transcription factor activity, RNA polymerase II-specific"/>
    <property type="evidence" value="ECO:0007669"/>
    <property type="project" value="TreeGrafter"/>
</dbReference>
<comment type="subcellular location">
    <subcellularLocation>
        <location evidence="5">Nucleus</location>
    </subcellularLocation>
</comment>
<dbReference type="PANTHER" id="PTHR11267">
    <property type="entry name" value="T-BOX PROTEIN-RELATED"/>
    <property type="match status" value="1"/>
</dbReference>
<dbReference type="InterPro" id="IPR001699">
    <property type="entry name" value="TF_T-box"/>
</dbReference>
<dbReference type="GO" id="GO:0005634">
    <property type="term" value="C:nucleus"/>
    <property type="evidence" value="ECO:0007669"/>
    <property type="project" value="UniProtKB-SubCell"/>
</dbReference>
<evidence type="ECO:0000259" key="6">
    <source>
        <dbReference type="PROSITE" id="PS50252"/>
    </source>
</evidence>
<reference evidence="8" key="1">
    <citation type="submission" date="2016-11" db="UniProtKB">
        <authorList>
            <consortium name="WormBaseParasite"/>
        </authorList>
    </citation>
    <scope>IDENTIFICATION</scope>
</reference>
<accession>A0A1I8HR91</accession>
<feature type="domain" description="T-box" evidence="6">
    <location>
        <begin position="1"/>
        <end position="83"/>
    </location>
</feature>
<dbReference type="GO" id="GO:0000785">
    <property type="term" value="C:chromatin"/>
    <property type="evidence" value="ECO:0007669"/>
    <property type="project" value="TreeGrafter"/>
</dbReference>
<dbReference type="InterPro" id="IPR046360">
    <property type="entry name" value="T-box_DNA-bd"/>
</dbReference>
<evidence type="ECO:0000256" key="5">
    <source>
        <dbReference type="PROSITE-ProRule" id="PRU00201"/>
    </source>
</evidence>
<dbReference type="Gene3D" id="2.60.40.820">
    <property type="entry name" value="Transcription factor, T-box"/>
    <property type="match status" value="1"/>
</dbReference>
<dbReference type="PROSITE" id="PS50252">
    <property type="entry name" value="TBOX_3"/>
    <property type="match status" value="1"/>
</dbReference>
<dbReference type="Proteomes" id="UP000095280">
    <property type="component" value="Unplaced"/>
</dbReference>
<dbReference type="SUPFAM" id="SSF49417">
    <property type="entry name" value="p53-like transcription factors"/>
    <property type="match status" value="1"/>
</dbReference>
<evidence type="ECO:0000313" key="8">
    <source>
        <dbReference type="WBParaSite" id="maker-uti_cns_0007571-snap-gene-0.6-mRNA-1"/>
    </source>
</evidence>
<dbReference type="SMART" id="SM00425">
    <property type="entry name" value="TBOX"/>
    <property type="match status" value="1"/>
</dbReference>
<dbReference type="InterPro" id="IPR008967">
    <property type="entry name" value="p53-like_TF_DNA-bd_sf"/>
</dbReference>
<keyword evidence="4 5" id="KW-0539">Nucleus</keyword>
<keyword evidence="1" id="KW-0805">Transcription regulation</keyword>
<evidence type="ECO:0000313" key="7">
    <source>
        <dbReference type="Proteomes" id="UP000095280"/>
    </source>
</evidence>
<dbReference type="InterPro" id="IPR036960">
    <property type="entry name" value="T-box_sf"/>
</dbReference>
<evidence type="ECO:0000256" key="4">
    <source>
        <dbReference type="ARBA" id="ARBA00023242"/>
    </source>
</evidence>
<organism evidence="7 8">
    <name type="scientific">Macrostomum lignano</name>
    <dbReference type="NCBI Taxonomy" id="282301"/>
    <lineage>
        <taxon>Eukaryota</taxon>
        <taxon>Metazoa</taxon>
        <taxon>Spiralia</taxon>
        <taxon>Lophotrochozoa</taxon>
        <taxon>Platyhelminthes</taxon>
        <taxon>Rhabditophora</taxon>
        <taxon>Macrostomorpha</taxon>
        <taxon>Macrostomida</taxon>
        <taxon>Macrostomidae</taxon>
        <taxon>Macrostomum</taxon>
    </lineage>
</organism>
<evidence type="ECO:0000256" key="2">
    <source>
        <dbReference type="ARBA" id="ARBA00023125"/>
    </source>
</evidence>
<dbReference type="WBParaSite" id="maker-uti_cns_0007571-snap-gene-0.6-mRNA-1">
    <property type="protein sequence ID" value="maker-uti_cns_0007571-snap-gene-0.6-mRNA-1"/>
    <property type="gene ID" value="maker-uti_cns_0007571-snap-gene-0.6"/>
</dbReference>
<proteinExistence type="predicted"/>
<evidence type="ECO:0000256" key="3">
    <source>
        <dbReference type="ARBA" id="ARBA00023163"/>
    </source>
</evidence>
<dbReference type="PANTHER" id="PTHR11267:SF195">
    <property type="entry name" value="OPTOMOTOR-BLIND-RELATED-GENE-1, ISOFORM A"/>
    <property type="match status" value="1"/>
</dbReference>
<name>A0A1I8HR91_9PLAT</name>